<protein>
    <submittedName>
        <fullName evidence="1">Uncharacterized protein</fullName>
    </submittedName>
</protein>
<evidence type="ECO:0000313" key="1">
    <source>
        <dbReference type="EMBL" id="PQO28109.1"/>
    </source>
</evidence>
<sequence>MPATYGDKAGGQGKKQSPIFRLFPSGSTEEISGKNLTQGGYIQHILLGSSKNISIQDGST</sequence>
<name>A0A2S8F7H2_9BACT</name>
<dbReference type="Proteomes" id="UP000239388">
    <property type="component" value="Unassembled WGS sequence"/>
</dbReference>
<reference evidence="1 2" key="1">
    <citation type="submission" date="2018-02" db="EMBL/GenBank/DDBJ databases">
        <title>Comparative genomes isolates from brazilian mangrove.</title>
        <authorList>
            <person name="Araujo J.E."/>
            <person name="Taketani R.G."/>
            <person name="Silva M.C.P."/>
            <person name="Loureco M.V."/>
            <person name="Andreote F.D."/>
        </authorList>
    </citation>
    <scope>NUCLEOTIDE SEQUENCE [LARGE SCALE GENOMIC DNA]</scope>
    <source>
        <strain evidence="1 2">NAP PRIS-MGV</strain>
    </source>
</reference>
<proteinExistence type="predicted"/>
<evidence type="ECO:0000313" key="2">
    <source>
        <dbReference type="Proteomes" id="UP000239388"/>
    </source>
</evidence>
<dbReference type="AlphaFoldDB" id="A0A2S8F7H2"/>
<dbReference type="EMBL" id="PUIB01000025">
    <property type="protein sequence ID" value="PQO28109.1"/>
    <property type="molecule type" value="Genomic_DNA"/>
</dbReference>
<comment type="caution">
    <text evidence="1">The sequence shown here is derived from an EMBL/GenBank/DDBJ whole genome shotgun (WGS) entry which is preliminary data.</text>
</comment>
<accession>A0A2S8F7H2</accession>
<organism evidence="1 2">
    <name type="scientific">Blastopirellula marina</name>
    <dbReference type="NCBI Taxonomy" id="124"/>
    <lineage>
        <taxon>Bacteria</taxon>
        <taxon>Pseudomonadati</taxon>
        <taxon>Planctomycetota</taxon>
        <taxon>Planctomycetia</taxon>
        <taxon>Pirellulales</taxon>
        <taxon>Pirellulaceae</taxon>
        <taxon>Blastopirellula</taxon>
    </lineage>
</organism>
<gene>
    <name evidence="1" type="ORF">C5Y98_24690</name>
</gene>